<sequence>MTACPAAMNAQFCPRPSLTRRHTNLCALQPSPYGAPAAGCRRRPPVPLSPLGAWYLFHVSRPGYVPCGKLSLDRPISPIHGPLPVRSASSFLWIQFHGRFAGVVVSDLSSIELPWTPPVSRLLPLMARPRLAGGCTTVSRVLTSHLPFQHASASAYWVLGLWVLLIRNSIICTGCGQEYQTAGQNCFASSQLWCPSEQPSAFSLRISSHDVSVQPASRQADTV</sequence>
<dbReference type="EMBL" id="ML996690">
    <property type="protein sequence ID" value="KAF2402958.1"/>
    <property type="molecule type" value="Genomic_DNA"/>
</dbReference>
<reference evidence="1" key="1">
    <citation type="journal article" date="2020" name="Stud. Mycol.">
        <title>101 Dothideomycetes genomes: a test case for predicting lifestyles and emergence of pathogens.</title>
        <authorList>
            <person name="Haridas S."/>
            <person name="Albert R."/>
            <person name="Binder M."/>
            <person name="Bloem J."/>
            <person name="Labutti K."/>
            <person name="Salamov A."/>
            <person name="Andreopoulos B."/>
            <person name="Baker S."/>
            <person name="Barry K."/>
            <person name="Bills G."/>
            <person name="Bluhm B."/>
            <person name="Cannon C."/>
            <person name="Castanera R."/>
            <person name="Culley D."/>
            <person name="Daum C."/>
            <person name="Ezra D."/>
            <person name="Gonzalez J."/>
            <person name="Henrissat B."/>
            <person name="Kuo A."/>
            <person name="Liang C."/>
            <person name="Lipzen A."/>
            <person name="Lutzoni F."/>
            <person name="Magnuson J."/>
            <person name="Mondo S."/>
            <person name="Nolan M."/>
            <person name="Ohm R."/>
            <person name="Pangilinan J."/>
            <person name="Park H.-J."/>
            <person name="Ramirez L."/>
            <person name="Alfaro M."/>
            <person name="Sun H."/>
            <person name="Tritt A."/>
            <person name="Yoshinaga Y."/>
            <person name="Zwiers L.-H."/>
            <person name="Turgeon B."/>
            <person name="Goodwin S."/>
            <person name="Spatafora J."/>
            <person name="Crous P."/>
            <person name="Grigoriev I."/>
        </authorList>
    </citation>
    <scope>NUCLEOTIDE SEQUENCE</scope>
    <source>
        <strain evidence="1">CBS 262.69</strain>
    </source>
</reference>
<evidence type="ECO:0000313" key="1">
    <source>
        <dbReference type="EMBL" id="KAF2402958.1"/>
    </source>
</evidence>
<gene>
    <name evidence="1" type="ORF">EJ06DRAFT_315594</name>
</gene>
<dbReference type="Proteomes" id="UP000799640">
    <property type="component" value="Unassembled WGS sequence"/>
</dbReference>
<accession>A0A6G1I3S4</accession>
<evidence type="ECO:0000313" key="2">
    <source>
        <dbReference type="Proteomes" id="UP000799640"/>
    </source>
</evidence>
<organism evidence="1 2">
    <name type="scientific">Trichodelitschia bisporula</name>
    <dbReference type="NCBI Taxonomy" id="703511"/>
    <lineage>
        <taxon>Eukaryota</taxon>
        <taxon>Fungi</taxon>
        <taxon>Dikarya</taxon>
        <taxon>Ascomycota</taxon>
        <taxon>Pezizomycotina</taxon>
        <taxon>Dothideomycetes</taxon>
        <taxon>Dothideomycetes incertae sedis</taxon>
        <taxon>Phaeotrichales</taxon>
        <taxon>Phaeotrichaceae</taxon>
        <taxon>Trichodelitschia</taxon>
    </lineage>
</organism>
<dbReference type="AlphaFoldDB" id="A0A6G1I3S4"/>
<keyword evidence="2" id="KW-1185">Reference proteome</keyword>
<name>A0A6G1I3S4_9PEZI</name>
<protein>
    <submittedName>
        <fullName evidence="1">Uncharacterized protein</fullName>
    </submittedName>
</protein>
<proteinExistence type="predicted"/>